<dbReference type="RefSeq" id="WP_041067390.1">
    <property type="nucleotide sequence ID" value="NZ_AP012273.1"/>
</dbReference>
<dbReference type="OrthoDB" id="9786029at2"/>
<sequence length="176" mass="20344">MPRRLLKKHLPDPKTICDHKHLQFFGNRLKDPNLWHLNRRSVSGAFGAGLFWAMIPIPFQMIAAAASAILLRVNLPISVVLVWLTNPLTMPPIFYFNYLVGTWLLPHQQPLPDMEMSLEWFMHSMGEIWLPLYLGSVTVGLVLAALGYAAIRLYWRWHVVNQYRKRQQARNTPSSS</sequence>
<evidence type="ECO:0000256" key="1">
    <source>
        <dbReference type="SAM" id="Phobius"/>
    </source>
</evidence>
<evidence type="ECO:0000313" key="4">
    <source>
        <dbReference type="Proteomes" id="UP000031631"/>
    </source>
</evidence>
<keyword evidence="4" id="KW-1185">Reference proteome</keyword>
<dbReference type="PANTHER" id="PTHR40547">
    <property type="entry name" value="SLL0298 PROTEIN"/>
    <property type="match status" value="1"/>
</dbReference>
<feature type="transmembrane region" description="Helical" evidence="1">
    <location>
        <begin position="128"/>
        <end position="155"/>
    </location>
</feature>
<accession>A0A7U6GIZ7</accession>
<feature type="domain" description="DUF2062" evidence="2">
    <location>
        <begin position="23"/>
        <end position="162"/>
    </location>
</feature>
<keyword evidence="1" id="KW-0812">Transmembrane</keyword>
<reference evidence="3 4" key="1">
    <citation type="journal article" date="2014" name="PLoS ONE">
        <title>Physiological and genomic features of a novel sulfur-oxidizing gammaproteobacterium belonging to a previously uncultivated symbiotic lineage isolated from a hydrothermal vent.</title>
        <authorList>
            <person name="Nunoura T."/>
            <person name="Takaki Y."/>
            <person name="Kazama H."/>
            <person name="Kakuta J."/>
            <person name="Shimamura S."/>
            <person name="Makita H."/>
            <person name="Hirai M."/>
            <person name="Miyazaki M."/>
            <person name="Takai K."/>
        </authorList>
    </citation>
    <scope>NUCLEOTIDE SEQUENCE [LARGE SCALE GENOMIC DNA]</scope>
    <source>
        <strain evidence="3 4">Hiromi1</strain>
    </source>
</reference>
<dbReference type="Pfam" id="PF09835">
    <property type="entry name" value="DUF2062"/>
    <property type="match status" value="1"/>
</dbReference>
<name>A0A7U6GIZ7_9GAMM</name>
<evidence type="ECO:0000259" key="2">
    <source>
        <dbReference type="Pfam" id="PF09835"/>
    </source>
</evidence>
<dbReference type="EMBL" id="AP012273">
    <property type="protein sequence ID" value="BAO44492.1"/>
    <property type="molecule type" value="Genomic_DNA"/>
</dbReference>
<dbReference type="KEGG" id="tbn:TBH_C1575"/>
<dbReference type="PANTHER" id="PTHR40547:SF1">
    <property type="entry name" value="SLL0298 PROTEIN"/>
    <property type="match status" value="1"/>
</dbReference>
<protein>
    <recommendedName>
        <fullName evidence="2">DUF2062 domain-containing protein</fullName>
    </recommendedName>
</protein>
<dbReference type="Proteomes" id="UP000031631">
    <property type="component" value="Chromosome"/>
</dbReference>
<keyword evidence="1" id="KW-1133">Transmembrane helix</keyword>
<gene>
    <name evidence="3" type="ORF">TBH_C1575</name>
</gene>
<organism evidence="3 4">
    <name type="scientific">Thiolapillus brandeum</name>
    <dbReference type="NCBI Taxonomy" id="1076588"/>
    <lineage>
        <taxon>Bacteria</taxon>
        <taxon>Pseudomonadati</taxon>
        <taxon>Pseudomonadota</taxon>
        <taxon>Gammaproteobacteria</taxon>
        <taxon>Chromatiales</taxon>
        <taxon>Sedimenticolaceae</taxon>
        <taxon>Thiolapillus</taxon>
    </lineage>
</organism>
<dbReference type="InterPro" id="IPR018639">
    <property type="entry name" value="DUF2062"/>
</dbReference>
<keyword evidence="1" id="KW-0472">Membrane</keyword>
<evidence type="ECO:0000313" key="3">
    <source>
        <dbReference type="EMBL" id="BAO44492.1"/>
    </source>
</evidence>
<proteinExistence type="predicted"/>
<dbReference type="AlphaFoldDB" id="A0A7U6GIZ7"/>